<evidence type="ECO:0000313" key="3">
    <source>
        <dbReference type="Proteomes" id="UP000094444"/>
    </source>
</evidence>
<gene>
    <name evidence="2" type="ORF">DHEL01_v212078</name>
</gene>
<sequence length="237" mass="26552">MPRTRQQRRLRGSGVGPTTSARLLPARSAERTTQLNTLDAESNDSDESVSDFVPDNSDVEDATSSKAGLVSDEDSDAGLGAHGEVTDDNVNDLEMAKAGKNATQLELMEMEEQVSATSLEFIRGTSIISNNDDVNDPEDLFDGNVPPVEYYREQLQKTNPNNFRRKEYAHGTEKLVANTETQWHLFCTKILRKKDPARCFHSLNFQMVSQFLNWTSLDPKYEPRQQGRLAGEHDFPA</sequence>
<feature type="compositionally biased region" description="Basic residues" evidence="1">
    <location>
        <begin position="1"/>
        <end position="11"/>
    </location>
</feature>
<comment type="caution">
    <text evidence="2">The sequence shown here is derived from an EMBL/GenBank/DDBJ whole genome shotgun (WGS) entry which is preliminary data.</text>
</comment>
<name>A0A2P5HH02_DIAHE</name>
<protein>
    <submittedName>
        <fullName evidence="2">C2H2 finger domain-containing protein</fullName>
    </submittedName>
</protein>
<feature type="compositionally biased region" description="Polar residues" evidence="1">
    <location>
        <begin position="31"/>
        <end position="40"/>
    </location>
</feature>
<reference evidence="2" key="1">
    <citation type="submission" date="2017-09" db="EMBL/GenBank/DDBJ databases">
        <title>Polyketide synthases of a Diaporthe helianthi virulent isolate.</title>
        <authorList>
            <person name="Baroncelli R."/>
        </authorList>
    </citation>
    <scope>NUCLEOTIDE SEQUENCE [LARGE SCALE GENOMIC DNA]</scope>
    <source>
        <strain evidence="2">7/96</strain>
    </source>
</reference>
<accession>A0A2P5HH02</accession>
<dbReference type="Proteomes" id="UP000094444">
    <property type="component" value="Unassembled WGS sequence"/>
</dbReference>
<proteinExistence type="predicted"/>
<dbReference type="OrthoDB" id="4697250at2759"/>
<organism evidence="2 3">
    <name type="scientific">Diaporthe helianthi</name>
    <dbReference type="NCBI Taxonomy" id="158607"/>
    <lineage>
        <taxon>Eukaryota</taxon>
        <taxon>Fungi</taxon>
        <taxon>Dikarya</taxon>
        <taxon>Ascomycota</taxon>
        <taxon>Pezizomycotina</taxon>
        <taxon>Sordariomycetes</taxon>
        <taxon>Sordariomycetidae</taxon>
        <taxon>Diaporthales</taxon>
        <taxon>Diaporthaceae</taxon>
        <taxon>Diaporthe</taxon>
    </lineage>
</organism>
<evidence type="ECO:0000256" key="1">
    <source>
        <dbReference type="SAM" id="MobiDB-lite"/>
    </source>
</evidence>
<dbReference type="InParanoid" id="A0A2P5HH02"/>
<keyword evidence="3" id="KW-1185">Reference proteome</keyword>
<dbReference type="AlphaFoldDB" id="A0A2P5HH02"/>
<evidence type="ECO:0000313" key="2">
    <source>
        <dbReference type="EMBL" id="POS69526.1"/>
    </source>
</evidence>
<dbReference type="EMBL" id="MAVT02002196">
    <property type="protein sequence ID" value="POS69526.1"/>
    <property type="molecule type" value="Genomic_DNA"/>
</dbReference>
<feature type="region of interest" description="Disordered" evidence="1">
    <location>
        <begin position="1"/>
        <end position="90"/>
    </location>
</feature>